<reference evidence="2 3" key="1">
    <citation type="submission" date="2018-10" db="EMBL/GenBank/DDBJ databases">
        <title>Bacillus Keqinensis sp. nov., a moderately halophilic bacterium isolated from a saline-alkaline lake.</title>
        <authorList>
            <person name="Wang H."/>
        </authorList>
    </citation>
    <scope>NUCLEOTIDE SEQUENCE [LARGE SCALE GENOMIC DNA]</scope>
    <source>
        <strain evidence="2 3">KQ-3</strain>
    </source>
</reference>
<dbReference type="AlphaFoldDB" id="A0A3M7TN86"/>
<gene>
    <name evidence="2" type="ORF">EBO34_18060</name>
</gene>
<comment type="caution">
    <text evidence="2">The sequence shown here is derived from an EMBL/GenBank/DDBJ whole genome shotgun (WGS) entry which is preliminary data.</text>
</comment>
<dbReference type="EMBL" id="RHIB01000003">
    <property type="protein sequence ID" value="RNA67093.1"/>
    <property type="molecule type" value="Genomic_DNA"/>
</dbReference>
<keyword evidence="1" id="KW-0472">Membrane</keyword>
<dbReference type="Proteomes" id="UP000278746">
    <property type="component" value="Unassembled WGS sequence"/>
</dbReference>
<keyword evidence="3" id="KW-1185">Reference proteome</keyword>
<proteinExistence type="predicted"/>
<dbReference type="RefSeq" id="WP_122901193.1">
    <property type="nucleotide sequence ID" value="NZ_RHIB01000003.1"/>
</dbReference>
<sequence>MADVSLTKKEKRRVYLYRPVMMSAAGFVTLILLEVGWPNPVSLFGIMTGFFIGNFLAVKWKPEAVKNGPSKKPSKKQKVGRVVSYILLGTIFFVLLVRFFILI</sequence>
<dbReference type="OrthoDB" id="9773404at2"/>
<feature type="transmembrane region" description="Helical" evidence="1">
    <location>
        <begin position="79"/>
        <end position="101"/>
    </location>
</feature>
<evidence type="ECO:0000313" key="2">
    <source>
        <dbReference type="EMBL" id="RNA67093.1"/>
    </source>
</evidence>
<name>A0A3M7TN86_9BACI</name>
<organism evidence="2 3">
    <name type="scientific">Alteribacter keqinensis</name>
    <dbReference type="NCBI Taxonomy" id="2483800"/>
    <lineage>
        <taxon>Bacteria</taxon>
        <taxon>Bacillati</taxon>
        <taxon>Bacillota</taxon>
        <taxon>Bacilli</taxon>
        <taxon>Bacillales</taxon>
        <taxon>Bacillaceae</taxon>
        <taxon>Alteribacter</taxon>
    </lineage>
</organism>
<keyword evidence="1" id="KW-1133">Transmembrane helix</keyword>
<evidence type="ECO:0000256" key="1">
    <source>
        <dbReference type="SAM" id="Phobius"/>
    </source>
</evidence>
<protein>
    <submittedName>
        <fullName evidence="2">Uncharacterized protein</fullName>
    </submittedName>
</protein>
<feature type="transmembrane region" description="Helical" evidence="1">
    <location>
        <begin position="15"/>
        <end position="35"/>
    </location>
</feature>
<evidence type="ECO:0000313" key="3">
    <source>
        <dbReference type="Proteomes" id="UP000278746"/>
    </source>
</evidence>
<accession>A0A3M7TN86</accession>
<feature type="transmembrane region" description="Helical" evidence="1">
    <location>
        <begin position="41"/>
        <end position="58"/>
    </location>
</feature>
<keyword evidence="1" id="KW-0812">Transmembrane</keyword>